<evidence type="ECO:0008006" key="5">
    <source>
        <dbReference type="Google" id="ProtNLM"/>
    </source>
</evidence>
<accession>A0A415PCU4</accession>
<evidence type="ECO:0000313" key="4">
    <source>
        <dbReference type="Proteomes" id="UP000284868"/>
    </source>
</evidence>
<keyword evidence="1" id="KW-0812">Transmembrane</keyword>
<keyword evidence="4" id="KW-1185">Reference proteome</keyword>
<evidence type="ECO:0000256" key="1">
    <source>
        <dbReference type="SAM" id="Phobius"/>
    </source>
</evidence>
<proteinExistence type="predicted"/>
<reference evidence="2" key="2">
    <citation type="submission" date="2021-02" db="EMBL/GenBank/DDBJ databases">
        <title>Infant gut strain persistence is associated with maternal origin, phylogeny, and functional potential including surface adhesion and iron acquisition.</title>
        <authorList>
            <person name="Lou Y.C."/>
        </authorList>
    </citation>
    <scope>NUCLEOTIDE SEQUENCE</scope>
    <source>
        <strain evidence="2">L3_108_103G1_dasL3_108_103G1_concoct_2</strain>
    </source>
</reference>
<feature type="transmembrane region" description="Helical" evidence="1">
    <location>
        <begin position="49"/>
        <end position="76"/>
    </location>
</feature>
<dbReference type="RefSeq" id="WP_004799808.1">
    <property type="nucleotide sequence ID" value="NZ_CABKNA010000003.1"/>
</dbReference>
<gene>
    <name evidence="3" type="ORF">DWZ83_06195</name>
    <name evidence="2" type="ORF">KHZ85_06660</name>
</gene>
<keyword evidence="1" id="KW-1133">Transmembrane helix</keyword>
<protein>
    <recommendedName>
        <fullName evidence="5">Cytochrome B</fullName>
    </recommendedName>
</protein>
<feature type="transmembrane region" description="Helical" evidence="1">
    <location>
        <begin position="12"/>
        <end position="43"/>
    </location>
</feature>
<comment type="caution">
    <text evidence="3">The sequence shown here is derived from an EMBL/GenBank/DDBJ whole genome shotgun (WGS) entry which is preliminary data.</text>
</comment>
<dbReference type="Proteomes" id="UP000753219">
    <property type="component" value="Unassembled WGS sequence"/>
</dbReference>
<dbReference type="Proteomes" id="UP000284868">
    <property type="component" value="Unassembled WGS sequence"/>
</dbReference>
<dbReference type="OrthoDB" id="1654627at2"/>
<reference evidence="3 4" key="1">
    <citation type="submission" date="2018-08" db="EMBL/GenBank/DDBJ databases">
        <title>A genome reference for cultivated species of the human gut microbiota.</title>
        <authorList>
            <person name="Zou Y."/>
            <person name="Xue W."/>
            <person name="Luo G."/>
        </authorList>
    </citation>
    <scope>NUCLEOTIDE SEQUENCE [LARGE SCALE GENOMIC DNA]</scope>
    <source>
        <strain evidence="3 4">AF35-6BH</strain>
    </source>
</reference>
<evidence type="ECO:0000313" key="2">
    <source>
        <dbReference type="EMBL" id="MBS4884430.1"/>
    </source>
</evidence>
<dbReference type="AlphaFoldDB" id="A0A415PCU4"/>
<dbReference type="GeneID" id="92793576"/>
<organism evidence="3 4">
    <name type="scientific">Amedibacillus dolichus</name>
    <dbReference type="NCBI Taxonomy" id="31971"/>
    <lineage>
        <taxon>Bacteria</taxon>
        <taxon>Bacillati</taxon>
        <taxon>Bacillota</taxon>
        <taxon>Erysipelotrichia</taxon>
        <taxon>Erysipelotrichales</taxon>
        <taxon>Erysipelotrichaceae</taxon>
        <taxon>Amedibacillus</taxon>
    </lineage>
</organism>
<dbReference type="EMBL" id="QRPK01000026">
    <property type="protein sequence ID" value="RHM10574.1"/>
    <property type="molecule type" value="Genomic_DNA"/>
</dbReference>
<name>A0A415PCU4_9FIRM</name>
<sequence>MSSTQRLTRIAFVAAIFYVGFRMFADILYLEMITFLLFVFAQVLPRREVVAAAGLCALLQLLLHGIMLWNIAYLLIFPSYACLFSLGRNWFEKHLSIVPFVGALASFLIGQLVELPFLLVGKTITWVYLLMGLKTSLLQAGLSFVVFLFLYEPLKNKLKRIIRS</sequence>
<dbReference type="EMBL" id="JAGZMZ010000014">
    <property type="protein sequence ID" value="MBS4884430.1"/>
    <property type="molecule type" value="Genomic_DNA"/>
</dbReference>
<keyword evidence="1" id="KW-0472">Membrane</keyword>
<feature type="transmembrane region" description="Helical" evidence="1">
    <location>
        <begin position="126"/>
        <end position="151"/>
    </location>
</feature>
<evidence type="ECO:0000313" key="3">
    <source>
        <dbReference type="EMBL" id="RHM10574.1"/>
    </source>
</evidence>
<feature type="transmembrane region" description="Helical" evidence="1">
    <location>
        <begin position="97"/>
        <end position="120"/>
    </location>
</feature>
<dbReference type="Gene3D" id="1.10.1760.20">
    <property type="match status" value="1"/>
</dbReference>